<feature type="non-terminal residue" evidence="2">
    <location>
        <position position="1"/>
    </location>
</feature>
<comment type="caution">
    <text evidence="2">The sequence shown here is derived from an EMBL/GenBank/DDBJ whole genome shotgun (WGS) entry which is preliminary data.</text>
</comment>
<protein>
    <recommendedName>
        <fullName evidence="1">Helix-turn-helix domain-containing protein</fullName>
    </recommendedName>
</protein>
<dbReference type="EMBL" id="BARW01025812">
    <property type="protein sequence ID" value="GAJ12687.1"/>
    <property type="molecule type" value="Genomic_DNA"/>
</dbReference>
<evidence type="ECO:0000313" key="2">
    <source>
        <dbReference type="EMBL" id="GAJ12687.1"/>
    </source>
</evidence>
<evidence type="ECO:0000259" key="1">
    <source>
        <dbReference type="Pfam" id="PF12728"/>
    </source>
</evidence>
<dbReference type="InterPro" id="IPR041657">
    <property type="entry name" value="HTH_17"/>
</dbReference>
<proteinExistence type="predicted"/>
<dbReference type="Pfam" id="PF12728">
    <property type="entry name" value="HTH_17"/>
    <property type="match status" value="1"/>
</dbReference>
<gene>
    <name evidence="2" type="ORF">S12H4_42219</name>
</gene>
<name>X1V8K0_9ZZZZ</name>
<dbReference type="InterPro" id="IPR009061">
    <property type="entry name" value="DNA-bd_dom_put_sf"/>
</dbReference>
<dbReference type="SUPFAM" id="SSF46955">
    <property type="entry name" value="Putative DNA-binding domain"/>
    <property type="match status" value="1"/>
</dbReference>
<reference evidence="2" key="1">
    <citation type="journal article" date="2014" name="Front. Microbiol.">
        <title>High frequency of phylogenetically diverse reductive dehalogenase-homologous genes in deep subseafloor sedimentary metagenomes.</title>
        <authorList>
            <person name="Kawai M."/>
            <person name="Futagami T."/>
            <person name="Toyoda A."/>
            <person name="Takaki Y."/>
            <person name="Nishi S."/>
            <person name="Hori S."/>
            <person name="Arai W."/>
            <person name="Tsubouchi T."/>
            <person name="Morono Y."/>
            <person name="Uchiyama I."/>
            <person name="Ito T."/>
            <person name="Fujiyama A."/>
            <person name="Inagaki F."/>
            <person name="Takami H."/>
        </authorList>
    </citation>
    <scope>NUCLEOTIDE SEQUENCE</scope>
    <source>
        <strain evidence="2">Expedition CK06-06</strain>
    </source>
</reference>
<dbReference type="AlphaFoldDB" id="X1V8K0"/>
<organism evidence="2">
    <name type="scientific">marine sediment metagenome</name>
    <dbReference type="NCBI Taxonomy" id="412755"/>
    <lineage>
        <taxon>unclassified sequences</taxon>
        <taxon>metagenomes</taxon>
        <taxon>ecological metagenomes</taxon>
    </lineage>
</organism>
<feature type="domain" description="Helix-turn-helix" evidence="1">
    <location>
        <begin position="12"/>
        <end position="57"/>
    </location>
</feature>
<accession>X1V8K0</accession>
<sequence>PKRIMKTKFYLIEDLVDILGLTKESIRLYVKAGRIHGIKIGSMWHISQDSVNHFLQTGDCRIPKML</sequence>